<dbReference type="Pfam" id="PF00011">
    <property type="entry name" value="HSP20"/>
    <property type="match status" value="1"/>
</dbReference>
<evidence type="ECO:0000256" key="3">
    <source>
        <dbReference type="RuleBase" id="RU003616"/>
    </source>
</evidence>
<reference evidence="5 6" key="1">
    <citation type="submission" date="2019-02" db="EMBL/GenBank/DDBJ databases">
        <title>Genome sequencing of the rare red list fungi Phellinidium pouzarii.</title>
        <authorList>
            <person name="Buettner E."/>
            <person name="Kellner H."/>
        </authorList>
    </citation>
    <scope>NUCLEOTIDE SEQUENCE [LARGE SCALE GENOMIC DNA]</scope>
    <source>
        <strain evidence="5 6">DSM 108285</strain>
    </source>
</reference>
<proteinExistence type="inferred from homology"/>
<dbReference type="Proteomes" id="UP000308199">
    <property type="component" value="Unassembled WGS sequence"/>
</dbReference>
<dbReference type="EMBL" id="SGPK01000429">
    <property type="protein sequence ID" value="THH03659.1"/>
    <property type="molecule type" value="Genomic_DNA"/>
</dbReference>
<comment type="similarity">
    <text evidence="2 3">Belongs to the small heat shock protein (HSP20) family.</text>
</comment>
<evidence type="ECO:0000256" key="1">
    <source>
        <dbReference type="ARBA" id="ARBA00023016"/>
    </source>
</evidence>
<dbReference type="InterPro" id="IPR008978">
    <property type="entry name" value="HSP20-like_chaperone"/>
</dbReference>
<name>A0A4S4KXR1_9AGAM</name>
<protein>
    <recommendedName>
        <fullName evidence="4">SHSP domain-containing protein</fullName>
    </recommendedName>
</protein>
<dbReference type="Gene3D" id="2.60.40.790">
    <property type="match status" value="1"/>
</dbReference>
<dbReference type="InterPro" id="IPR031107">
    <property type="entry name" value="Small_HSP"/>
</dbReference>
<dbReference type="AlphaFoldDB" id="A0A4S4KXR1"/>
<dbReference type="OrthoDB" id="1431247at2759"/>
<comment type="caution">
    <text evidence="5">The sequence shown here is derived from an EMBL/GenBank/DDBJ whole genome shotgun (WGS) entry which is preliminary data.</text>
</comment>
<organism evidence="5 6">
    <name type="scientific">Phellinidium pouzarii</name>
    <dbReference type="NCBI Taxonomy" id="167371"/>
    <lineage>
        <taxon>Eukaryota</taxon>
        <taxon>Fungi</taxon>
        <taxon>Dikarya</taxon>
        <taxon>Basidiomycota</taxon>
        <taxon>Agaricomycotina</taxon>
        <taxon>Agaricomycetes</taxon>
        <taxon>Hymenochaetales</taxon>
        <taxon>Hymenochaetaceae</taxon>
        <taxon>Phellinidium</taxon>
    </lineage>
</organism>
<evidence type="ECO:0000313" key="5">
    <source>
        <dbReference type="EMBL" id="THH03659.1"/>
    </source>
</evidence>
<evidence type="ECO:0000313" key="6">
    <source>
        <dbReference type="Proteomes" id="UP000308199"/>
    </source>
</evidence>
<dbReference type="SUPFAM" id="SSF49764">
    <property type="entry name" value="HSP20-like chaperones"/>
    <property type="match status" value="1"/>
</dbReference>
<gene>
    <name evidence="5" type="ORF">EW145_g6106</name>
</gene>
<dbReference type="PROSITE" id="PS01031">
    <property type="entry name" value="SHSP"/>
    <property type="match status" value="1"/>
</dbReference>
<dbReference type="PANTHER" id="PTHR11527">
    <property type="entry name" value="HEAT-SHOCK PROTEIN 20 FAMILY MEMBER"/>
    <property type="match status" value="1"/>
</dbReference>
<feature type="domain" description="SHSP" evidence="4">
    <location>
        <begin position="41"/>
        <end position="152"/>
    </location>
</feature>
<sequence length="152" mass="17191">MSLQPYDTEPFFSFSDVDEFFNNAFGRKKDELSNVMHKRRADGRSNMPKIEVYENPEANLVTMTFKLRGLKEKYIRINIQNNRLVVSGVTKVSKHSEGNGYVIKKSHSGGFTHAVPLPSGTKPKHIKASMENGILTVTFPKMTDPTKRITIS</sequence>
<keyword evidence="6" id="KW-1185">Reference proteome</keyword>
<accession>A0A4S4KXR1</accession>
<evidence type="ECO:0000259" key="4">
    <source>
        <dbReference type="PROSITE" id="PS01031"/>
    </source>
</evidence>
<evidence type="ECO:0000256" key="2">
    <source>
        <dbReference type="PROSITE-ProRule" id="PRU00285"/>
    </source>
</evidence>
<dbReference type="CDD" id="cd06464">
    <property type="entry name" value="ACD_sHsps-like"/>
    <property type="match status" value="1"/>
</dbReference>
<keyword evidence="1" id="KW-0346">Stress response</keyword>
<dbReference type="InterPro" id="IPR002068">
    <property type="entry name" value="A-crystallin/Hsp20_dom"/>
</dbReference>